<dbReference type="RefSeq" id="WP_152278239.1">
    <property type="nucleotide sequence ID" value="NZ_WEKV01000018.1"/>
</dbReference>
<gene>
    <name evidence="2" type="ORF">F8B43_4178</name>
</gene>
<sequence length="109" mass="12234">MPTALPPPAVVPWSKLRRAIWLRILVAGLNVRMKWLPATNRQAVAAACRWIAYCEEMHRLLGLPEPAHVAELREVFLRPLPDGSTLFSPRKAHDAQAHSLRRTSHSSGD</sequence>
<reference evidence="2 3" key="1">
    <citation type="submission" date="2019-10" db="EMBL/GenBank/DDBJ databases">
        <title>Draft Genome Sequence of the Caffeine Degrading Methylotroph Methylorubrum populi PINKEL.</title>
        <authorList>
            <person name="Dawson S.C."/>
            <person name="Zhang X."/>
            <person name="Wright M.E."/>
            <person name="Sharma G."/>
            <person name="Langner J.T."/>
            <person name="Ditty J.L."/>
            <person name="Subuyuj G.A."/>
        </authorList>
    </citation>
    <scope>NUCLEOTIDE SEQUENCE [LARGE SCALE GENOMIC DNA]</scope>
    <source>
        <strain evidence="2 3">Pinkel</strain>
    </source>
</reference>
<organism evidence="2 3">
    <name type="scientific">Methylorubrum populi</name>
    <dbReference type="NCBI Taxonomy" id="223967"/>
    <lineage>
        <taxon>Bacteria</taxon>
        <taxon>Pseudomonadati</taxon>
        <taxon>Pseudomonadota</taxon>
        <taxon>Alphaproteobacteria</taxon>
        <taxon>Hyphomicrobiales</taxon>
        <taxon>Methylobacteriaceae</taxon>
        <taxon>Methylorubrum</taxon>
    </lineage>
</organism>
<dbReference type="EMBL" id="WEKV01000018">
    <property type="protein sequence ID" value="KAB7782884.1"/>
    <property type="molecule type" value="Genomic_DNA"/>
</dbReference>
<feature type="region of interest" description="Disordered" evidence="1">
    <location>
        <begin position="87"/>
        <end position="109"/>
    </location>
</feature>
<comment type="caution">
    <text evidence="2">The sequence shown here is derived from an EMBL/GenBank/DDBJ whole genome shotgun (WGS) entry which is preliminary data.</text>
</comment>
<evidence type="ECO:0000313" key="2">
    <source>
        <dbReference type="EMBL" id="KAB7782884.1"/>
    </source>
</evidence>
<accession>A0A833J279</accession>
<evidence type="ECO:0000313" key="3">
    <source>
        <dbReference type="Proteomes" id="UP000469949"/>
    </source>
</evidence>
<name>A0A833J279_9HYPH</name>
<protein>
    <submittedName>
        <fullName evidence="2">Uncharacterized protein</fullName>
    </submittedName>
</protein>
<evidence type="ECO:0000256" key="1">
    <source>
        <dbReference type="SAM" id="MobiDB-lite"/>
    </source>
</evidence>
<dbReference type="Proteomes" id="UP000469949">
    <property type="component" value="Unassembled WGS sequence"/>
</dbReference>
<dbReference type="AlphaFoldDB" id="A0A833J279"/>
<feature type="compositionally biased region" description="Basic residues" evidence="1">
    <location>
        <begin position="99"/>
        <end position="109"/>
    </location>
</feature>
<proteinExistence type="predicted"/>